<keyword evidence="2" id="KW-0227">DNA damage</keyword>
<sequence length="2036" mass="228458">MDPCIEDLENNENVANGCNVIRWKNDDSKDISTSQDMFSDDDQLRDLVLQSPKVVAKNDTFNSSIISIKTPILCSKVTEVTPGRAVVPRTPADLLPFITKTSVLWTSDMETPDGKLNDKTGNCDVTINSEIPTNNTTPNRHQGTPNSKDTKSDKMDVVSSPVLGGGKKRAKRKVKRRILNNVALDSDNNNDQQSISSNSDKVPSEASYVNNEPFFDVKPDMKLNIIEENSKPNNEECKENKKLEEATAFDKNSNTSTQDFFSNASFSSIDRLCCNIIPEEKLSSIPESDDKENKDIAVKQEIVEKDVKPKIGNDILARVAEIKRYQKPLRRSIDISHTVIPKEEFSKSVRELELADTRFSQEKQITPKVQHKPLRLMSFSELTSAESLINTKKETSPEKENLDVPAEIMDDWNVDIFANTNFGEKGEILQNASTSSTTKPVGFCCASGKGISINEKNLQKGMRMYKEIEKEISSNNDLLALEKSSLSKQTMYQTKTLINIPDNNEVNLKIKKEPSLSIATCITTEDGFSTASGKNITISEDKILDYAKIYTEIEKENLNENSFLEFKGKNTISKVKPVTKIDTKVPISRVQKCMKDKKLDTLKLYEELDLNEYLEPKFTSSSEVNINDGFATAGGKGITINEQKERLYSKIYNELEDVDENSLLSVKKDIALKPITVEKPKDKAIIKFNNKKTMINNTDARIETSTIYNNLTTKISAISNIEVSGDGFSTARGKGIKISEDKEMMYAKIYNELGDADENDFTDIKQNKTLKQAFQKPKDKAMIAFNNKQTISTKPSTVISKNNVVQQNLEASSDGFSTAGGKGIKINTEKEGYYSKVFNELSEDICDENCFLNLDKKTLPKVADKASVKVTFVPNQKKTAPVTLVPKSSMGYNDDAFEDIGDLENLVPVNQTLTSKGVSGNRHFTVPNTSNVIKTNHQASTTAKKSPSIKKEKAHANKNAFKPVVSESSEKLISLNKPESSHLSKLKRKLENCEVKRPERCRSFGGFPGSSNEGVSSTKLNKSDPYNDSVNQPLQQGLSVSQHFDLHSDSWLSKVELSYLNTSKPKSPEVTEQIITKGQETSTAVSDWKASAEESDNFSGFSYKECTESFKMFASFEKFLKRHIARFKEQRKLIIESGRTVIITNKTTSTQTLDIHCDCVADIKRGMVEPSYVLIDAPEKPVFKLPKKSQAEARKDEPKGQKKAENKIVEKRKHSDTDSDTPLSTLKKPRTGSELQGRKLFSDDSDVDEEDPAERNIDNLIQTLPPPPPLPELTEEELAELAEMRMDAIMQQEKKIRIKKRIEVKPIIGSLLRERLANSNNRKSWTEYVGSSVPTARPIEQIKHNHPDAKILEVTASNATCYKFLSSNFIDNKRVVSLQLEDDARLIFDEDGHAGVSEFADAFLAMPGVDPKLIPTGWIENHYKWIVWKLAALDRIHFEKTELPKMLTPERVMKELKYRYDREIDRAQRSALRKILEKDDVPTRRMVLCVSSIEDSDSKDKDAKIMLGLSRYNVEVTDGWYSIPLTIDNAMTNYILTGKIKEGTKLMTYGAILLECERGCFPLDKPANTSLKIFTNCTRRARWDVKLGYQKSQGPIPVKLRNIVMGGGMIGEITAVAARVYPLLYREKTPDGQSIYRNARSEEKAATAYERALEKQVDAMYAQAEKNFDSKKKSDFEDEMENSQTESTSQALARGQRSWERKQEELKQRLETEVRQGLPPPRKVTPVQKVRLVDDITTVILTIWGAGEDSAYDIKEGNTITVYNCYAMGTRNGELNLSANRITHIKSEPLLKLPYPMRFCTLIPDITAMSFDPKFCEFDTVGVVVSTGPAPHGMKSFEVVNMAYPKPNNAGSSYLSILFWNGVSSFGYQSIFSVGALIACTNLEWRRNTSWNVAVAYCSERTVFTCNPRPQYLNSVLRNLRALIQNPVAYAESCVEEITNELSKKPPSRSNQGTPTSWPDRSHNSSSFISPMDSHTPGHASIQKRLEKLSRYGSSADISRIVLNNSSVKDTLKNKGVILLRAVTSRNCSRPGKQFS</sequence>
<keyword evidence="5" id="KW-0234">DNA repair</keyword>
<dbReference type="PANTHER" id="PTHR11289">
    <property type="entry name" value="BREAST CANCER TYPE 2 SUSCEPTIBILITY PROTEIN BRCA2"/>
    <property type="match status" value="1"/>
</dbReference>
<evidence type="ECO:0000256" key="3">
    <source>
        <dbReference type="ARBA" id="ARBA00023125"/>
    </source>
</evidence>
<dbReference type="SUPFAM" id="SSF81878">
    <property type="entry name" value="BRCA2 tower domain"/>
    <property type="match status" value="1"/>
</dbReference>
<protein>
    <recommendedName>
        <fullName evidence="7">Tower domain-containing protein</fullName>
    </recommendedName>
</protein>
<dbReference type="SMART" id="SM01341">
    <property type="entry name" value="Tower"/>
    <property type="match status" value="1"/>
</dbReference>
<feature type="compositionally biased region" description="Polar residues" evidence="6">
    <location>
        <begin position="1009"/>
        <end position="1024"/>
    </location>
</feature>
<keyword evidence="9" id="KW-1185">Reference proteome</keyword>
<feature type="compositionally biased region" description="Acidic residues" evidence="6">
    <location>
        <begin position="1243"/>
        <end position="1252"/>
    </location>
</feature>
<dbReference type="SUPFAM" id="SSF81872">
    <property type="entry name" value="BRCA2 helical domain"/>
    <property type="match status" value="1"/>
</dbReference>
<feature type="compositionally biased region" description="Basic and acidic residues" evidence="6">
    <location>
        <begin position="1189"/>
        <end position="1217"/>
    </location>
</feature>
<evidence type="ECO:0000256" key="2">
    <source>
        <dbReference type="ARBA" id="ARBA00022763"/>
    </source>
</evidence>
<keyword evidence="3" id="KW-0238">DNA-binding</keyword>
<keyword evidence="4" id="KW-0233">DNA recombination</keyword>
<dbReference type="PROSITE" id="PS50138">
    <property type="entry name" value="BRCA2_REPEAT"/>
    <property type="match status" value="3"/>
</dbReference>
<proteinExistence type="predicted"/>
<evidence type="ECO:0000256" key="6">
    <source>
        <dbReference type="SAM" id="MobiDB-lite"/>
    </source>
</evidence>
<feature type="compositionally biased region" description="Polar residues" evidence="6">
    <location>
        <begin position="1948"/>
        <end position="1969"/>
    </location>
</feature>
<evidence type="ECO:0000313" key="8">
    <source>
        <dbReference type="EMBL" id="OXU19019.1"/>
    </source>
</evidence>
<dbReference type="GO" id="GO:0000724">
    <property type="term" value="P:double-strand break repair via homologous recombination"/>
    <property type="evidence" value="ECO:0007669"/>
    <property type="project" value="InterPro"/>
</dbReference>
<dbReference type="InterPro" id="IPR015188">
    <property type="entry name" value="BRCA2_OB_3"/>
</dbReference>
<evidence type="ECO:0000313" key="9">
    <source>
        <dbReference type="Proteomes" id="UP000215335"/>
    </source>
</evidence>
<dbReference type="Gene3D" id="2.40.50.140">
    <property type="entry name" value="Nucleic acid-binding proteins"/>
    <property type="match status" value="4"/>
</dbReference>
<dbReference type="Pfam" id="PF09121">
    <property type="entry name" value="Tower"/>
    <property type="match status" value="1"/>
</dbReference>
<accession>A0A232EKY0</accession>
<dbReference type="InterPro" id="IPR036315">
    <property type="entry name" value="BRCA2_hlx_sf"/>
</dbReference>
<feature type="compositionally biased region" description="Basic residues" evidence="6">
    <location>
        <begin position="166"/>
        <end position="178"/>
    </location>
</feature>
<feature type="region of interest" description="Disordered" evidence="6">
    <location>
        <begin position="1670"/>
        <end position="1704"/>
    </location>
</feature>
<dbReference type="PANTHER" id="PTHR11289:SF0">
    <property type="entry name" value="BREAST CANCER TYPE 2 SUSCEPTIBILITY PROTEIN"/>
    <property type="match status" value="1"/>
</dbReference>
<feature type="region of interest" description="Disordered" evidence="6">
    <location>
        <begin position="1185"/>
        <end position="1270"/>
    </location>
</feature>
<dbReference type="GO" id="GO:0003677">
    <property type="term" value="F:DNA binding"/>
    <property type="evidence" value="ECO:0007669"/>
    <property type="project" value="UniProtKB-KW"/>
</dbReference>
<dbReference type="Pfam" id="PF09104">
    <property type="entry name" value="BRCA-2_OB3"/>
    <property type="match status" value="1"/>
</dbReference>
<feature type="domain" description="Tower" evidence="7">
    <location>
        <begin position="1626"/>
        <end position="1665"/>
    </location>
</feature>
<dbReference type="InterPro" id="IPR015525">
    <property type="entry name" value="BRCA2"/>
</dbReference>
<feature type="region of interest" description="Disordered" evidence="6">
    <location>
        <begin position="1001"/>
        <end position="1024"/>
    </location>
</feature>
<dbReference type="GO" id="GO:0006355">
    <property type="term" value="P:regulation of DNA-templated transcription"/>
    <property type="evidence" value="ECO:0007669"/>
    <property type="project" value="TreeGrafter"/>
</dbReference>
<feature type="compositionally biased region" description="Polar residues" evidence="6">
    <location>
        <begin position="1682"/>
        <end position="1691"/>
    </location>
</feature>
<keyword evidence="1" id="KW-0677">Repeat</keyword>
<dbReference type="InterPro" id="IPR002093">
    <property type="entry name" value="BRCA2_repeat"/>
</dbReference>
<organism evidence="8 9">
    <name type="scientific">Trichomalopsis sarcophagae</name>
    <dbReference type="NCBI Taxonomy" id="543379"/>
    <lineage>
        <taxon>Eukaryota</taxon>
        <taxon>Metazoa</taxon>
        <taxon>Ecdysozoa</taxon>
        <taxon>Arthropoda</taxon>
        <taxon>Hexapoda</taxon>
        <taxon>Insecta</taxon>
        <taxon>Pterygota</taxon>
        <taxon>Neoptera</taxon>
        <taxon>Endopterygota</taxon>
        <taxon>Hymenoptera</taxon>
        <taxon>Apocrita</taxon>
        <taxon>Proctotrupomorpha</taxon>
        <taxon>Chalcidoidea</taxon>
        <taxon>Pteromalidae</taxon>
        <taxon>Pteromalinae</taxon>
        <taxon>Trichomalopsis</taxon>
    </lineage>
</organism>
<feature type="compositionally biased region" description="Polar residues" evidence="6">
    <location>
        <begin position="128"/>
        <end position="147"/>
    </location>
</feature>
<comment type="caution">
    <text evidence="8">The sequence shown here is derived from an EMBL/GenBank/DDBJ whole genome shotgun (WGS) entry which is preliminary data.</text>
</comment>
<dbReference type="Proteomes" id="UP000215335">
    <property type="component" value="Unassembled WGS sequence"/>
</dbReference>
<evidence type="ECO:0000259" key="7">
    <source>
        <dbReference type="SMART" id="SM01341"/>
    </source>
</evidence>
<evidence type="ECO:0000256" key="4">
    <source>
        <dbReference type="ARBA" id="ARBA00023172"/>
    </source>
</evidence>
<name>A0A232EKY0_9HYME</name>
<dbReference type="InterPro" id="IPR015252">
    <property type="entry name" value="BRCA2_hlx"/>
</dbReference>
<dbReference type="OrthoDB" id="21095at2759"/>
<feature type="region of interest" description="Disordered" evidence="6">
    <location>
        <begin position="128"/>
        <end position="207"/>
    </location>
</feature>
<gene>
    <name evidence="8" type="ORF">TSAR_009537</name>
</gene>
<feature type="compositionally biased region" description="Low complexity" evidence="6">
    <location>
        <begin position="185"/>
        <end position="200"/>
    </location>
</feature>
<dbReference type="STRING" id="543379.A0A232EKY0"/>
<evidence type="ECO:0000256" key="1">
    <source>
        <dbReference type="ARBA" id="ARBA00022737"/>
    </source>
</evidence>
<evidence type="ECO:0000256" key="5">
    <source>
        <dbReference type="ARBA" id="ARBA00023204"/>
    </source>
</evidence>
<dbReference type="InterPro" id="IPR015205">
    <property type="entry name" value="Tower_dom"/>
</dbReference>
<feature type="region of interest" description="Disordered" evidence="6">
    <location>
        <begin position="1941"/>
        <end position="1980"/>
    </location>
</feature>
<dbReference type="EMBL" id="NNAY01003674">
    <property type="protein sequence ID" value="OXU19019.1"/>
    <property type="molecule type" value="Genomic_DNA"/>
</dbReference>
<dbReference type="Pfam" id="PF09169">
    <property type="entry name" value="BRCA-2_helical"/>
    <property type="match status" value="1"/>
</dbReference>
<dbReference type="GO" id="GO:0005634">
    <property type="term" value="C:nucleus"/>
    <property type="evidence" value="ECO:0007669"/>
    <property type="project" value="TreeGrafter"/>
</dbReference>
<feature type="region of interest" description="Disordered" evidence="6">
    <location>
        <begin position="938"/>
        <end position="958"/>
    </location>
</feature>
<dbReference type="Pfam" id="PF09103">
    <property type="entry name" value="BRCA-2_OB1"/>
    <property type="match status" value="1"/>
</dbReference>
<dbReference type="InterPro" id="IPR012340">
    <property type="entry name" value="NA-bd_OB-fold"/>
</dbReference>
<reference evidence="8 9" key="1">
    <citation type="journal article" date="2017" name="Curr. Biol.">
        <title>The Evolution of Venom by Co-option of Single-Copy Genes.</title>
        <authorList>
            <person name="Martinson E.O."/>
            <person name="Mrinalini"/>
            <person name="Kelkar Y.D."/>
            <person name="Chang C.H."/>
            <person name="Werren J.H."/>
        </authorList>
    </citation>
    <scope>NUCLEOTIDE SEQUENCE [LARGE SCALE GENOMIC DNA]</scope>
    <source>
        <strain evidence="8 9">Alberta</strain>
        <tissue evidence="8">Whole body</tissue>
    </source>
</reference>
<dbReference type="InterPro" id="IPR015187">
    <property type="entry name" value="BRCA2_OB_1"/>
</dbReference>
<dbReference type="SUPFAM" id="SSF50249">
    <property type="entry name" value="Nucleic acid-binding proteins"/>
    <property type="match status" value="3"/>
</dbReference>